<dbReference type="EMBL" id="BIFQ01000002">
    <property type="protein sequence ID" value="GCE09133.1"/>
    <property type="molecule type" value="Genomic_DNA"/>
</dbReference>
<dbReference type="Proteomes" id="UP000287224">
    <property type="component" value="Unassembled WGS sequence"/>
</dbReference>
<reference evidence="2" key="1">
    <citation type="submission" date="2018-12" db="EMBL/GenBank/DDBJ databases">
        <title>Tengunoibacter tsumagoiensis gen. nov., sp. nov., Dictyobacter kobayashii sp. nov., D. alpinus sp. nov., and D. joshuensis sp. nov. and description of Dictyobacteraceae fam. nov. within the order Ktedonobacterales isolated from Tengu-no-mugimeshi.</title>
        <authorList>
            <person name="Wang C.M."/>
            <person name="Zheng Y."/>
            <person name="Sakai Y."/>
            <person name="Toyoda A."/>
            <person name="Minakuchi Y."/>
            <person name="Abe K."/>
            <person name="Yokota A."/>
            <person name="Yabe S."/>
        </authorList>
    </citation>
    <scope>NUCLEOTIDE SEQUENCE [LARGE SCALE GENOMIC DNA]</scope>
    <source>
        <strain evidence="2">S-27</strain>
    </source>
</reference>
<comment type="caution">
    <text evidence="1">The sequence shown here is derived from an EMBL/GenBank/DDBJ whole genome shotgun (WGS) entry which is preliminary data.</text>
</comment>
<protein>
    <submittedName>
        <fullName evidence="1">Uncharacterized protein</fullName>
    </submittedName>
</protein>
<evidence type="ECO:0000313" key="2">
    <source>
        <dbReference type="Proteomes" id="UP000287224"/>
    </source>
</evidence>
<keyword evidence="2" id="KW-1185">Reference proteome</keyword>
<accession>A0A401ZQH6</accession>
<organism evidence="1 2">
    <name type="scientific">Dictyobacter aurantiacus</name>
    <dbReference type="NCBI Taxonomy" id="1936993"/>
    <lineage>
        <taxon>Bacteria</taxon>
        <taxon>Bacillati</taxon>
        <taxon>Chloroflexota</taxon>
        <taxon>Ktedonobacteria</taxon>
        <taxon>Ktedonobacterales</taxon>
        <taxon>Dictyobacteraceae</taxon>
        <taxon>Dictyobacter</taxon>
    </lineage>
</organism>
<gene>
    <name evidence="1" type="ORF">KDAU_64620</name>
</gene>
<evidence type="ECO:0000313" key="1">
    <source>
        <dbReference type="EMBL" id="GCE09133.1"/>
    </source>
</evidence>
<name>A0A401ZQH6_9CHLR</name>
<dbReference type="AlphaFoldDB" id="A0A401ZQH6"/>
<sequence>MVDTIFSKELPCVRIEKEDDIGHRSQQLRAIRRPRKRAHMRKKLMLVEHCSVHIPHKQLAIIAA</sequence>
<proteinExistence type="predicted"/>